<organism evidence="2 3">
    <name type="scientific">Actinomyces radicidentis</name>
    <dbReference type="NCBI Taxonomy" id="111015"/>
    <lineage>
        <taxon>Bacteria</taxon>
        <taxon>Bacillati</taxon>
        <taxon>Actinomycetota</taxon>
        <taxon>Actinomycetes</taxon>
        <taxon>Actinomycetales</taxon>
        <taxon>Actinomycetaceae</taxon>
        <taxon>Actinomyces</taxon>
    </lineage>
</organism>
<accession>A0A0X8JFU2</accession>
<evidence type="ECO:0000313" key="2">
    <source>
        <dbReference type="EMBL" id="AMD87812.1"/>
    </source>
</evidence>
<evidence type="ECO:0000313" key="3">
    <source>
        <dbReference type="Proteomes" id="UP000065220"/>
    </source>
</evidence>
<dbReference type="EMBL" id="CP014228">
    <property type="protein sequence ID" value="AMD87812.1"/>
    <property type="molecule type" value="Genomic_DNA"/>
</dbReference>
<gene>
    <name evidence="2" type="ORF">AXF14_09740</name>
</gene>
<keyword evidence="3" id="KW-1185">Reference proteome</keyword>
<sequence>MPSFSRRLARLVPGSSRRRSTPDAELPPPMAALLPDGERPLGAVPVEEDGSRWAVAGPHRLVLLGADGVEDVLGWDEVSRGSWDQDARVFTLGLLRRDPAVRPAGDEELLLTIPRSLRYIESDGSNRAHEVAEEPFARALRHGVDGAIVHHVCGILPSGRRATASVRRDPEGALYTVTDPDASEVGTEEDRAVLAGLVRRVSDGVGLPTR</sequence>
<dbReference type="RefSeq" id="WP_067942854.1">
    <property type="nucleotide sequence ID" value="NZ_CP014228.1"/>
</dbReference>
<protein>
    <submittedName>
        <fullName evidence="2">Uncharacterized protein</fullName>
    </submittedName>
</protein>
<reference evidence="3" key="1">
    <citation type="submission" date="2016-02" db="EMBL/GenBank/DDBJ databases">
        <authorList>
            <person name="Holder M.E."/>
            <person name="Ajami N.J."/>
            <person name="Petrosino J.F."/>
        </authorList>
    </citation>
    <scope>NUCLEOTIDE SEQUENCE [LARGE SCALE GENOMIC DNA]</scope>
    <source>
        <strain evidence="3">CCUG 36733</strain>
    </source>
</reference>
<dbReference type="AlphaFoldDB" id="A0A0X8JFU2"/>
<name>A0A0X8JFU2_ACTRD</name>
<dbReference type="Proteomes" id="UP000065220">
    <property type="component" value="Chromosome"/>
</dbReference>
<dbReference type="KEGG" id="ard:AXF14_09740"/>
<proteinExistence type="predicted"/>
<evidence type="ECO:0000256" key="1">
    <source>
        <dbReference type="SAM" id="MobiDB-lite"/>
    </source>
</evidence>
<feature type="region of interest" description="Disordered" evidence="1">
    <location>
        <begin position="1"/>
        <end position="41"/>
    </location>
</feature>